<gene>
    <name evidence="1" type="ORF">LCGC14_2409430</name>
</gene>
<organism evidence="1">
    <name type="scientific">marine sediment metagenome</name>
    <dbReference type="NCBI Taxonomy" id="412755"/>
    <lineage>
        <taxon>unclassified sequences</taxon>
        <taxon>metagenomes</taxon>
        <taxon>ecological metagenomes</taxon>
    </lineage>
</organism>
<comment type="caution">
    <text evidence="1">The sequence shown here is derived from an EMBL/GenBank/DDBJ whole genome shotgun (WGS) entry which is preliminary data.</text>
</comment>
<evidence type="ECO:0000313" key="1">
    <source>
        <dbReference type="EMBL" id="KKL25026.1"/>
    </source>
</evidence>
<dbReference type="AlphaFoldDB" id="A0A0F9E539"/>
<accession>A0A0F9E539</accession>
<name>A0A0F9E539_9ZZZZ</name>
<reference evidence="1" key="1">
    <citation type="journal article" date="2015" name="Nature">
        <title>Complex archaea that bridge the gap between prokaryotes and eukaryotes.</title>
        <authorList>
            <person name="Spang A."/>
            <person name="Saw J.H."/>
            <person name="Jorgensen S.L."/>
            <person name="Zaremba-Niedzwiedzka K."/>
            <person name="Martijn J."/>
            <person name="Lind A.E."/>
            <person name="van Eijk R."/>
            <person name="Schleper C."/>
            <person name="Guy L."/>
            <person name="Ettema T.J."/>
        </authorList>
    </citation>
    <scope>NUCLEOTIDE SEQUENCE</scope>
</reference>
<dbReference type="EMBL" id="LAZR01036371">
    <property type="protein sequence ID" value="KKL25026.1"/>
    <property type="molecule type" value="Genomic_DNA"/>
</dbReference>
<protein>
    <submittedName>
        <fullName evidence="1">Uncharacterized protein</fullName>
    </submittedName>
</protein>
<proteinExistence type="predicted"/>
<sequence length="225" mass="22998">MAFPQFEVLSDVSKTGTGSFWWINYTSSATSGNIYGFRMEIKGTGVSTGAIRGIRCEAQTGAGASASLLEAGLFTAKVSAGTATVTNVRALTGHISIGDTLIASGDVVCVNAHMQTRSDEAVTGIHAPLYIKNEAVGGNGLELDAAMYCIASSLGGGTKGFTYLIDGGTTTSLLGTAFLRLPDDGTICADAAASPLSDIQNTANTGFIAVVIGTSTRYIALYSAN</sequence>